<reference evidence="4" key="1">
    <citation type="journal article" date="2014" name="Int. J. Syst. Evol. Microbiol.">
        <title>Complete genome sequence of Corynebacterium casei LMG S-19264T (=DSM 44701T), isolated from a smear-ripened cheese.</title>
        <authorList>
            <consortium name="US DOE Joint Genome Institute (JGI-PGF)"/>
            <person name="Walter F."/>
            <person name="Albersmeier A."/>
            <person name="Kalinowski J."/>
            <person name="Ruckert C."/>
        </authorList>
    </citation>
    <scope>NUCLEOTIDE SEQUENCE</scope>
    <source>
        <strain evidence="4">VKM Ac-1940</strain>
    </source>
</reference>
<keyword evidence="2" id="KW-0472">Membrane</keyword>
<protein>
    <recommendedName>
        <fullName evidence="3">VanZ-like domain-containing protein</fullName>
    </recommendedName>
</protein>
<evidence type="ECO:0000313" key="5">
    <source>
        <dbReference type="Proteomes" id="UP001142291"/>
    </source>
</evidence>
<dbReference type="EMBL" id="BSER01000002">
    <property type="protein sequence ID" value="GLJ94339.1"/>
    <property type="molecule type" value="Genomic_DNA"/>
</dbReference>
<proteinExistence type="predicted"/>
<dbReference type="InterPro" id="IPR053150">
    <property type="entry name" value="Teicoplanin_resist-assoc"/>
</dbReference>
<dbReference type="PANTHER" id="PTHR36834:SF1">
    <property type="entry name" value="INTEGRAL MEMBRANE PROTEIN"/>
    <property type="match status" value="1"/>
</dbReference>
<feature type="transmembrane region" description="Helical" evidence="2">
    <location>
        <begin position="134"/>
        <end position="153"/>
    </location>
</feature>
<evidence type="ECO:0000313" key="4">
    <source>
        <dbReference type="EMBL" id="GLJ94339.1"/>
    </source>
</evidence>
<evidence type="ECO:0000259" key="3">
    <source>
        <dbReference type="Pfam" id="PF04892"/>
    </source>
</evidence>
<keyword evidence="5" id="KW-1185">Reference proteome</keyword>
<gene>
    <name evidence="4" type="ORF">GCM10017591_04000</name>
</gene>
<name>A0A9W6HKC2_9MICO</name>
<feature type="domain" description="VanZ-like" evidence="3">
    <location>
        <begin position="70"/>
        <end position="181"/>
    </location>
</feature>
<evidence type="ECO:0000256" key="1">
    <source>
        <dbReference type="SAM" id="MobiDB-lite"/>
    </source>
</evidence>
<reference evidence="4" key="2">
    <citation type="submission" date="2023-01" db="EMBL/GenBank/DDBJ databases">
        <authorList>
            <person name="Sun Q."/>
            <person name="Evtushenko L."/>
        </authorList>
    </citation>
    <scope>NUCLEOTIDE SEQUENCE</scope>
    <source>
        <strain evidence="4">VKM Ac-1940</strain>
    </source>
</reference>
<organism evidence="4 5">
    <name type="scientific">Microbacterium dextranolyticum</name>
    <dbReference type="NCBI Taxonomy" id="36806"/>
    <lineage>
        <taxon>Bacteria</taxon>
        <taxon>Bacillati</taxon>
        <taxon>Actinomycetota</taxon>
        <taxon>Actinomycetes</taxon>
        <taxon>Micrococcales</taxon>
        <taxon>Microbacteriaceae</taxon>
        <taxon>Microbacterium</taxon>
    </lineage>
</organism>
<feature type="region of interest" description="Disordered" evidence="1">
    <location>
        <begin position="1"/>
        <end position="22"/>
    </location>
</feature>
<dbReference type="RefSeq" id="WP_239531682.1">
    <property type="nucleotide sequence ID" value="NZ_BAAAUR010000008.1"/>
</dbReference>
<feature type="transmembrane region" description="Helical" evidence="2">
    <location>
        <begin position="111"/>
        <end position="129"/>
    </location>
</feature>
<comment type="caution">
    <text evidence="4">The sequence shown here is derived from an EMBL/GenBank/DDBJ whole genome shotgun (WGS) entry which is preliminary data.</text>
</comment>
<dbReference type="Pfam" id="PF04892">
    <property type="entry name" value="VanZ"/>
    <property type="match status" value="1"/>
</dbReference>
<accession>A0A9W6HKC2</accession>
<dbReference type="InterPro" id="IPR006976">
    <property type="entry name" value="VanZ-like"/>
</dbReference>
<feature type="transmembrane region" description="Helical" evidence="2">
    <location>
        <begin position="165"/>
        <end position="186"/>
    </location>
</feature>
<feature type="transmembrane region" description="Helical" evidence="2">
    <location>
        <begin position="67"/>
        <end position="84"/>
    </location>
</feature>
<dbReference type="PANTHER" id="PTHR36834">
    <property type="entry name" value="MEMBRANE PROTEIN-RELATED"/>
    <property type="match status" value="1"/>
</dbReference>
<keyword evidence="2" id="KW-0812">Transmembrane</keyword>
<sequence length="193" mass="20506">MREDQSVIPPRPPLPAQSADDAARAAATAAAQAAAAQTARAAANAATTTAAAQPEAWASRMVREPRAWLVVYVVTLALIAFWPVPVDSGAGPFLRTVTRLFPMLTYDRIEFGANVVLFVPWGLLLTFLLPTQRWLVLPIAFLTTFAIECGQGLALAARTPSVHDLVANTAGACLGMLIAVFAEILARSRTTLP</sequence>
<keyword evidence="2" id="KW-1133">Transmembrane helix</keyword>
<dbReference type="AlphaFoldDB" id="A0A9W6HKC2"/>
<dbReference type="Proteomes" id="UP001142291">
    <property type="component" value="Unassembled WGS sequence"/>
</dbReference>
<evidence type="ECO:0000256" key="2">
    <source>
        <dbReference type="SAM" id="Phobius"/>
    </source>
</evidence>